<evidence type="ECO:0000256" key="1">
    <source>
        <dbReference type="SAM" id="MobiDB-lite"/>
    </source>
</evidence>
<keyword evidence="3" id="KW-1185">Reference proteome</keyword>
<feature type="region of interest" description="Disordered" evidence="1">
    <location>
        <begin position="66"/>
        <end position="97"/>
    </location>
</feature>
<sequence>MALVRSGQGQAFRVDMILPEKTNEEDSNAADDLYRAYVYIGEKPPSWDELSLPDIPKDSSRIAAEGPAAGVEPVCHDGTKPDPFSRGGRAHPDSSEDEQVIVEWTVVDFRIRIDAS</sequence>
<gene>
    <name evidence="2" type="ORF">BKCO1_2900016</name>
</gene>
<comment type="caution">
    <text evidence="2">The sequence shown here is derived from an EMBL/GenBank/DDBJ whole genome shotgun (WGS) entry which is preliminary data.</text>
</comment>
<dbReference type="EMBL" id="MNUE01000029">
    <property type="protein sequence ID" value="OJD33591.1"/>
    <property type="molecule type" value="Genomic_DNA"/>
</dbReference>
<dbReference type="GeneID" id="31014033"/>
<dbReference type="AlphaFoldDB" id="A0A1J9RZ14"/>
<evidence type="ECO:0000313" key="2">
    <source>
        <dbReference type="EMBL" id="OJD33591.1"/>
    </source>
</evidence>
<dbReference type="Proteomes" id="UP000183809">
    <property type="component" value="Unassembled WGS sequence"/>
</dbReference>
<proteinExistence type="predicted"/>
<protein>
    <submittedName>
        <fullName evidence="2">Caspase domain-containing protein</fullName>
    </submittedName>
</protein>
<reference evidence="2 3" key="1">
    <citation type="submission" date="2016-10" db="EMBL/GenBank/DDBJ databases">
        <title>Proteomics and genomics reveal pathogen-plant mechanisms compatible with a hemibiotrophic lifestyle of Diplodia corticola.</title>
        <authorList>
            <person name="Fernandes I."/>
            <person name="De Jonge R."/>
            <person name="Van De Peer Y."/>
            <person name="Devreese B."/>
            <person name="Alves A."/>
            <person name="Esteves A.C."/>
        </authorList>
    </citation>
    <scope>NUCLEOTIDE SEQUENCE [LARGE SCALE GENOMIC DNA]</scope>
    <source>
        <strain evidence="2 3">CBS 112549</strain>
    </source>
</reference>
<dbReference type="RefSeq" id="XP_020129851.1">
    <property type="nucleotide sequence ID" value="XM_020273772.1"/>
</dbReference>
<evidence type="ECO:0000313" key="3">
    <source>
        <dbReference type="Proteomes" id="UP000183809"/>
    </source>
</evidence>
<accession>A0A1J9RZ14</accession>
<dbReference type="OrthoDB" id="3223806at2759"/>
<organism evidence="2 3">
    <name type="scientific">Diplodia corticola</name>
    <dbReference type="NCBI Taxonomy" id="236234"/>
    <lineage>
        <taxon>Eukaryota</taxon>
        <taxon>Fungi</taxon>
        <taxon>Dikarya</taxon>
        <taxon>Ascomycota</taxon>
        <taxon>Pezizomycotina</taxon>
        <taxon>Dothideomycetes</taxon>
        <taxon>Dothideomycetes incertae sedis</taxon>
        <taxon>Botryosphaeriales</taxon>
        <taxon>Botryosphaeriaceae</taxon>
        <taxon>Diplodia</taxon>
    </lineage>
</organism>
<name>A0A1J9RZ14_9PEZI</name>